<dbReference type="EMBL" id="JANTQA010000047">
    <property type="protein sequence ID" value="KAJ3432094.1"/>
    <property type="molecule type" value="Genomic_DNA"/>
</dbReference>
<keyword evidence="2" id="KW-0539">Nucleus</keyword>
<organism evidence="4 5">
    <name type="scientific">Anaeramoeba flamelloides</name>
    <dbReference type="NCBI Taxonomy" id="1746091"/>
    <lineage>
        <taxon>Eukaryota</taxon>
        <taxon>Metamonada</taxon>
        <taxon>Anaeramoebidae</taxon>
        <taxon>Anaeramoeba</taxon>
    </lineage>
</organism>
<dbReference type="InterPro" id="IPR024969">
    <property type="entry name" value="EIF3F/CSN6-like_C"/>
</dbReference>
<dbReference type="CDD" id="cd08063">
    <property type="entry name" value="MPN_CSN6"/>
    <property type="match status" value="1"/>
</dbReference>
<dbReference type="PANTHER" id="PTHR10540:SF8">
    <property type="entry name" value="COP9 SIGNALOSOME COMPLEX SUBUNIT 6"/>
    <property type="match status" value="1"/>
</dbReference>
<comment type="caution">
    <text evidence="4">The sequence shown here is derived from an EMBL/GenBank/DDBJ whole genome shotgun (WGS) entry which is preliminary data.</text>
</comment>
<comment type="function">
    <text evidence="2">Component of the COP9 signalosome complex (CSN), a complex involved in various cellular and developmental processes.</text>
</comment>
<proteinExistence type="inferred from homology"/>
<dbReference type="GO" id="GO:0005737">
    <property type="term" value="C:cytoplasm"/>
    <property type="evidence" value="ECO:0007669"/>
    <property type="project" value="UniProtKB-SubCell"/>
</dbReference>
<dbReference type="Pfam" id="PF13012">
    <property type="entry name" value="MitMem_reg"/>
    <property type="match status" value="1"/>
</dbReference>
<dbReference type="InterPro" id="IPR000555">
    <property type="entry name" value="JAMM/MPN+_dom"/>
</dbReference>
<sequence length="308" mass="35670">MTEETSTGALEIFLHPLVILNICDHFTRARVNSNKKNPRVIGAMIGSQNGRSVEIHNSFELVFTQEKSGDDQVITINKEYLEKKKNRIVEVFKDFEFMGWYSTGNKILKNDLKVHETLLEFNESPLYLQLDPNPKEDLKELPIKIYESELRIVNSKPKLVFLHSSYKTKSLEPERLAVDNITKFAGSSNDKASKLTTHVDPLHSAIEMLRDRLVIILKYLRMVAGGQIEGDQAILRLCYSLANKLPALNTEKFLKEYQSEYNDTLLTTYLVAITKGTDMISEVIDKFDIAFQKRKERRRFNRPYFMFH</sequence>
<dbReference type="AlphaFoldDB" id="A0AAV7YTD5"/>
<keyword evidence="2" id="KW-0963">Cytoplasm</keyword>
<protein>
    <recommendedName>
        <fullName evidence="2">COP9 signalosome complex subunit 6</fullName>
    </recommendedName>
</protein>
<dbReference type="GO" id="GO:0008180">
    <property type="term" value="C:COP9 signalosome"/>
    <property type="evidence" value="ECO:0007669"/>
    <property type="project" value="UniProtKB-UniRule"/>
</dbReference>
<keyword evidence="2" id="KW-0736">Signalosome</keyword>
<name>A0AAV7YTD5_9EUKA</name>
<evidence type="ECO:0000256" key="2">
    <source>
        <dbReference type="RuleBase" id="RU367006"/>
    </source>
</evidence>
<dbReference type="Gene3D" id="3.40.140.10">
    <property type="entry name" value="Cytidine Deaminase, domain 2"/>
    <property type="match status" value="1"/>
</dbReference>
<comment type="subcellular location">
    <subcellularLocation>
        <location evidence="2">Cytoplasm</location>
    </subcellularLocation>
    <subcellularLocation>
        <location evidence="2">Nucleus</location>
    </subcellularLocation>
</comment>
<dbReference type="GO" id="GO:0008237">
    <property type="term" value="F:metallopeptidase activity"/>
    <property type="evidence" value="ECO:0007669"/>
    <property type="project" value="InterPro"/>
</dbReference>
<dbReference type="InterPro" id="IPR033859">
    <property type="entry name" value="MPN_CSN6"/>
</dbReference>
<evidence type="ECO:0000256" key="1">
    <source>
        <dbReference type="ARBA" id="ARBA00010893"/>
    </source>
</evidence>
<comment type="similarity">
    <text evidence="1 2">Belongs to the peptidase M67A family. CSN6 subfamily.</text>
</comment>
<dbReference type="PROSITE" id="PS50249">
    <property type="entry name" value="MPN"/>
    <property type="match status" value="1"/>
</dbReference>
<dbReference type="InterPro" id="IPR037518">
    <property type="entry name" value="MPN"/>
</dbReference>
<feature type="domain" description="MPN" evidence="3">
    <location>
        <begin position="12"/>
        <end position="152"/>
    </location>
</feature>
<accession>A0AAV7YTD5</accession>
<evidence type="ECO:0000313" key="5">
    <source>
        <dbReference type="Proteomes" id="UP001146793"/>
    </source>
</evidence>
<dbReference type="GO" id="GO:0000338">
    <property type="term" value="P:protein deneddylation"/>
    <property type="evidence" value="ECO:0007669"/>
    <property type="project" value="InterPro"/>
</dbReference>
<dbReference type="Proteomes" id="UP001146793">
    <property type="component" value="Unassembled WGS sequence"/>
</dbReference>
<evidence type="ECO:0000259" key="3">
    <source>
        <dbReference type="PROSITE" id="PS50249"/>
    </source>
</evidence>
<reference evidence="4" key="1">
    <citation type="submission" date="2022-08" db="EMBL/GenBank/DDBJ databases">
        <title>Novel sulphate-reducing endosymbionts in the free-living metamonad Anaeramoeba.</title>
        <authorList>
            <person name="Jerlstrom-Hultqvist J."/>
            <person name="Cepicka I."/>
            <person name="Gallot-Lavallee L."/>
            <person name="Salas-Leiva D."/>
            <person name="Curtis B.A."/>
            <person name="Zahonova K."/>
            <person name="Pipaliya S."/>
            <person name="Dacks J."/>
            <person name="Roger A.J."/>
        </authorList>
    </citation>
    <scope>NUCLEOTIDE SEQUENCE</scope>
    <source>
        <strain evidence="4">Busselton2</strain>
    </source>
</reference>
<dbReference type="PANTHER" id="PTHR10540">
    <property type="entry name" value="EUKARYOTIC TRANSLATION INITIATION FACTOR 3 SUBUNIT F-RELATED"/>
    <property type="match status" value="1"/>
</dbReference>
<gene>
    <name evidence="4" type="ORF">M0812_21024</name>
</gene>
<dbReference type="SMART" id="SM00232">
    <property type="entry name" value="JAB_MPN"/>
    <property type="match status" value="1"/>
</dbReference>
<dbReference type="Pfam" id="PF01398">
    <property type="entry name" value="JAB"/>
    <property type="match status" value="1"/>
</dbReference>
<evidence type="ECO:0000313" key="4">
    <source>
        <dbReference type="EMBL" id="KAJ3432094.1"/>
    </source>
</evidence>